<dbReference type="SUPFAM" id="SSF52172">
    <property type="entry name" value="CheY-like"/>
    <property type="match status" value="1"/>
</dbReference>
<evidence type="ECO:0000259" key="3">
    <source>
        <dbReference type="PROSITE" id="PS50110"/>
    </source>
</evidence>
<evidence type="ECO:0000256" key="2">
    <source>
        <dbReference type="PROSITE-ProRule" id="PRU00169"/>
    </source>
</evidence>
<protein>
    <recommendedName>
        <fullName evidence="3">Response regulatory domain-containing protein</fullName>
    </recommendedName>
</protein>
<dbReference type="RefSeq" id="WP_085010962.1">
    <property type="nucleotide sequence ID" value="NZ_NAAD01000014.1"/>
</dbReference>
<sequence length="130" mass="14338">MTSAATPKAILIVDDEPSIRDSLQMFLEDCGHQVKTAASMAEALKLLEREPFGLALVDVRLSDGNGNQLALEAHALQPHLRLLMHTGSIEYQLPPELAELGLGEDQILRKPQPDLMTVLRRIETELGCQE</sequence>
<organism evidence="4 5">
    <name type="scientific">Geothermobacter hydrogeniphilus</name>
    <dbReference type="NCBI Taxonomy" id="1969733"/>
    <lineage>
        <taxon>Bacteria</taxon>
        <taxon>Pseudomonadati</taxon>
        <taxon>Thermodesulfobacteriota</taxon>
        <taxon>Desulfuromonadia</taxon>
        <taxon>Desulfuromonadales</taxon>
        <taxon>Geothermobacteraceae</taxon>
        <taxon>Geothermobacter</taxon>
    </lineage>
</organism>
<keyword evidence="5" id="KW-1185">Reference proteome</keyword>
<dbReference type="InterPro" id="IPR001789">
    <property type="entry name" value="Sig_transdc_resp-reg_receiver"/>
</dbReference>
<evidence type="ECO:0000313" key="5">
    <source>
        <dbReference type="Proteomes" id="UP000193136"/>
    </source>
</evidence>
<dbReference type="GO" id="GO:0000160">
    <property type="term" value="P:phosphorelay signal transduction system"/>
    <property type="evidence" value="ECO:0007669"/>
    <property type="project" value="InterPro"/>
</dbReference>
<dbReference type="PANTHER" id="PTHR44591:SF21">
    <property type="entry name" value="TWO-COMPONENT RESPONSE REGULATOR"/>
    <property type="match status" value="1"/>
</dbReference>
<name>A0A1X0Y0R1_9BACT</name>
<keyword evidence="1 2" id="KW-0597">Phosphoprotein</keyword>
<accession>A0A1X0Y0R1</accession>
<proteinExistence type="predicted"/>
<dbReference type="PROSITE" id="PS50110">
    <property type="entry name" value="RESPONSE_REGULATORY"/>
    <property type="match status" value="1"/>
</dbReference>
<dbReference type="InterPro" id="IPR050595">
    <property type="entry name" value="Bact_response_regulator"/>
</dbReference>
<comment type="caution">
    <text evidence="4">The sequence shown here is derived from an EMBL/GenBank/DDBJ whole genome shotgun (WGS) entry which is preliminary data.</text>
</comment>
<gene>
    <name evidence="4" type="ORF">B5V00_11575</name>
</gene>
<dbReference type="EMBL" id="NAAD01000014">
    <property type="protein sequence ID" value="ORJ58733.1"/>
    <property type="molecule type" value="Genomic_DNA"/>
</dbReference>
<dbReference type="PANTHER" id="PTHR44591">
    <property type="entry name" value="STRESS RESPONSE REGULATOR PROTEIN 1"/>
    <property type="match status" value="1"/>
</dbReference>
<dbReference type="Proteomes" id="UP000193136">
    <property type="component" value="Unassembled WGS sequence"/>
</dbReference>
<dbReference type="Pfam" id="PF00072">
    <property type="entry name" value="Response_reg"/>
    <property type="match status" value="1"/>
</dbReference>
<feature type="modified residue" description="4-aspartylphosphate" evidence="2">
    <location>
        <position position="58"/>
    </location>
</feature>
<dbReference type="STRING" id="1969733.B5V00_11575"/>
<dbReference type="SMART" id="SM00448">
    <property type="entry name" value="REC"/>
    <property type="match status" value="1"/>
</dbReference>
<evidence type="ECO:0000256" key="1">
    <source>
        <dbReference type="ARBA" id="ARBA00022553"/>
    </source>
</evidence>
<dbReference type="AlphaFoldDB" id="A0A1X0Y0R1"/>
<dbReference type="CDD" id="cd00156">
    <property type="entry name" value="REC"/>
    <property type="match status" value="1"/>
</dbReference>
<dbReference type="Gene3D" id="3.40.50.2300">
    <property type="match status" value="1"/>
</dbReference>
<feature type="domain" description="Response regulatory" evidence="3">
    <location>
        <begin position="9"/>
        <end position="125"/>
    </location>
</feature>
<dbReference type="InterPro" id="IPR011006">
    <property type="entry name" value="CheY-like_superfamily"/>
</dbReference>
<evidence type="ECO:0000313" key="4">
    <source>
        <dbReference type="EMBL" id="ORJ58733.1"/>
    </source>
</evidence>
<reference evidence="4 5" key="1">
    <citation type="submission" date="2017-03" db="EMBL/GenBank/DDBJ databases">
        <title>Genome sequence of Geothermobacter sp. EPR-M, Deep-Sea Iron Reducer.</title>
        <authorList>
            <person name="Tully B."/>
            <person name="Savalia P."/>
            <person name="Abuyen K."/>
            <person name="Baughan C."/>
            <person name="Romero E."/>
            <person name="Ronkowski C."/>
            <person name="Torres B."/>
            <person name="Tremblay J."/>
            <person name="Trujillo A."/>
            <person name="Tyler M."/>
            <person name="Perez-Rodriguez I."/>
            <person name="Amend J."/>
        </authorList>
    </citation>
    <scope>NUCLEOTIDE SEQUENCE [LARGE SCALE GENOMIC DNA]</scope>
    <source>
        <strain evidence="4 5">EPR-M</strain>
    </source>
</reference>
<dbReference type="OrthoDB" id="9802155at2"/>